<dbReference type="Proteomes" id="UP001610444">
    <property type="component" value="Unassembled WGS sequence"/>
</dbReference>
<keyword evidence="2" id="KW-1185">Reference proteome</keyword>
<organism evidence="1 2">
    <name type="scientific">Aspergillus pseudodeflectus</name>
    <dbReference type="NCBI Taxonomy" id="176178"/>
    <lineage>
        <taxon>Eukaryota</taxon>
        <taxon>Fungi</taxon>
        <taxon>Dikarya</taxon>
        <taxon>Ascomycota</taxon>
        <taxon>Pezizomycotina</taxon>
        <taxon>Eurotiomycetes</taxon>
        <taxon>Eurotiomycetidae</taxon>
        <taxon>Eurotiales</taxon>
        <taxon>Aspergillaceae</taxon>
        <taxon>Aspergillus</taxon>
        <taxon>Aspergillus subgen. Nidulantes</taxon>
    </lineage>
</organism>
<evidence type="ECO:0000313" key="1">
    <source>
        <dbReference type="EMBL" id="KAL2844051.1"/>
    </source>
</evidence>
<name>A0ABR4JVK2_9EURO</name>
<protein>
    <submittedName>
        <fullName evidence="1">Uncharacterized protein</fullName>
    </submittedName>
</protein>
<proteinExistence type="predicted"/>
<comment type="caution">
    <text evidence="1">The sequence shown here is derived from an EMBL/GenBank/DDBJ whole genome shotgun (WGS) entry which is preliminary data.</text>
</comment>
<gene>
    <name evidence="1" type="ORF">BJX68DRAFT_243566</name>
</gene>
<reference evidence="1 2" key="1">
    <citation type="submission" date="2024-07" db="EMBL/GenBank/DDBJ databases">
        <title>Section-level genome sequencing and comparative genomics of Aspergillus sections Usti and Cavernicolus.</title>
        <authorList>
            <consortium name="Lawrence Berkeley National Laboratory"/>
            <person name="Nybo J.L."/>
            <person name="Vesth T.C."/>
            <person name="Theobald S."/>
            <person name="Frisvad J.C."/>
            <person name="Larsen T.O."/>
            <person name="Kjaerboelling I."/>
            <person name="Rothschild-Mancinelli K."/>
            <person name="Lyhne E.K."/>
            <person name="Kogle M.E."/>
            <person name="Barry K."/>
            <person name="Clum A."/>
            <person name="Na H."/>
            <person name="Ledsgaard L."/>
            <person name="Lin J."/>
            <person name="Lipzen A."/>
            <person name="Kuo A."/>
            <person name="Riley R."/>
            <person name="Mondo S."/>
            <person name="LaButti K."/>
            <person name="Haridas S."/>
            <person name="Pangalinan J."/>
            <person name="Salamov A.A."/>
            <person name="Simmons B.A."/>
            <person name="Magnuson J.K."/>
            <person name="Chen J."/>
            <person name="Drula E."/>
            <person name="Henrissat B."/>
            <person name="Wiebenga A."/>
            <person name="Lubbers R.J."/>
            <person name="Gomes A.C."/>
            <person name="Macurrencykelacurrency M.R."/>
            <person name="Stajich J."/>
            <person name="Grigoriev I.V."/>
            <person name="Mortensen U.H."/>
            <person name="De vries R.P."/>
            <person name="Baker S.E."/>
            <person name="Andersen M.R."/>
        </authorList>
    </citation>
    <scope>NUCLEOTIDE SEQUENCE [LARGE SCALE GENOMIC DNA]</scope>
    <source>
        <strain evidence="1 2">CBS 756.74</strain>
    </source>
</reference>
<dbReference type="RefSeq" id="XP_070895957.1">
    <property type="nucleotide sequence ID" value="XM_071041166.1"/>
</dbReference>
<dbReference type="GeneID" id="98156330"/>
<accession>A0ABR4JVK2</accession>
<evidence type="ECO:0000313" key="2">
    <source>
        <dbReference type="Proteomes" id="UP001610444"/>
    </source>
</evidence>
<dbReference type="EMBL" id="JBFXLR010000043">
    <property type="protein sequence ID" value="KAL2844051.1"/>
    <property type="molecule type" value="Genomic_DNA"/>
</dbReference>
<sequence>MEIVFLPDWTMLVSRQGPPSHNVNSSIRSSGGIVNGHYSAAKEHSRALEHQKTRAMLFPTSVHRLRGKVFRPFRFYAVWQPCSTVAVCKYFCFWSLLLFRRCKCPTSVDGQGYQVSSAVPCNLPTL</sequence>